<proteinExistence type="predicted"/>
<accession>A0A543J108</accession>
<dbReference type="PANTHER" id="PTHR38479:SF2">
    <property type="entry name" value="WINGED HELIX DNA-BINDING DOMAIN-CONTAINING PROTEIN"/>
    <property type="match status" value="1"/>
</dbReference>
<dbReference type="Proteomes" id="UP000319213">
    <property type="component" value="Unassembled WGS sequence"/>
</dbReference>
<dbReference type="AlphaFoldDB" id="A0A543J108"/>
<protein>
    <submittedName>
        <fullName evidence="1">Winged helix DNA-binding protein</fullName>
    </submittedName>
</protein>
<dbReference type="EMBL" id="VFPQ01000001">
    <property type="protein sequence ID" value="TQM76505.1"/>
    <property type="molecule type" value="Genomic_DNA"/>
</dbReference>
<evidence type="ECO:0000313" key="2">
    <source>
        <dbReference type="Proteomes" id="UP000319213"/>
    </source>
</evidence>
<evidence type="ECO:0000313" key="1">
    <source>
        <dbReference type="EMBL" id="TQM76505.1"/>
    </source>
</evidence>
<organism evidence="1 2">
    <name type="scientific">Thermopolyspora flexuosa</name>
    <dbReference type="NCBI Taxonomy" id="103836"/>
    <lineage>
        <taxon>Bacteria</taxon>
        <taxon>Bacillati</taxon>
        <taxon>Actinomycetota</taxon>
        <taxon>Actinomycetes</taxon>
        <taxon>Streptosporangiales</taxon>
        <taxon>Streptosporangiaceae</taxon>
        <taxon>Thermopolyspora</taxon>
    </lineage>
</organism>
<name>A0A543J108_9ACTN</name>
<gene>
    <name evidence="1" type="ORF">FHX40_3248</name>
</gene>
<comment type="caution">
    <text evidence="1">The sequence shown here is derived from an EMBL/GenBank/DDBJ whole genome shotgun (WGS) entry which is preliminary data.</text>
</comment>
<reference evidence="1 2" key="1">
    <citation type="submission" date="2019-06" db="EMBL/GenBank/DDBJ databases">
        <title>Sequencing the genomes of 1000 actinobacteria strains.</title>
        <authorList>
            <person name="Klenk H.-P."/>
        </authorList>
    </citation>
    <scope>NUCLEOTIDE SEQUENCE [LARGE SCALE GENOMIC DNA]</scope>
    <source>
        <strain evidence="1 2">DSM 43186</strain>
    </source>
</reference>
<dbReference type="RefSeq" id="WP_142260381.1">
    <property type="nucleotide sequence ID" value="NZ_BMPV01000005.1"/>
</dbReference>
<sequence>MDEPKTAARTLTRRELNRALLARQGLLDRLPLAPAAAVGRVGALQMQYWPSLGPALWSRTTPCPPGAPFAAHASGALLTGTLLRGTIHTVPAADHPAYAVVTGASAVSQWRNRTDPPPAAPVAELRAELLAHTARPRTVAEVCAFIESWVARNPGVFRDAELRYQRERGWRPFCGKVWLVRVPRDGRWDGRTPTALQAAPVTEGPEPDEALRTVIRRHLAAFGPAAAEDVANWIGWNLTPVRAALRAMDDLVVFADEAGRMLYDLPDAPRPGPDVEAPVRLLAWFDSVLLAYRPAHRDRILPDRHRDEVFCKRNGQVRASFLVDGMVAGIWSVDATRREEAVVTLTPLEPVPRAARDALLAEAEAMARFCRPDALRHRVHLEEAP</sequence>
<keyword evidence="2" id="KW-1185">Reference proteome</keyword>
<dbReference type="GO" id="GO:0003677">
    <property type="term" value="F:DNA binding"/>
    <property type="evidence" value="ECO:0007669"/>
    <property type="project" value="UniProtKB-KW"/>
</dbReference>
<dbReference type="Pfam" id="PF06224">
    <property type="entry name" value="AlkZ-like"/>
    <property type="match status" value="1"/>
</dbReference>
<keyword evidence="1" id="KW-0238">DNA-binding</keyword>
<dbReference type="OrthoDB" id="9148135at2"/>
<dbReference type="InterPro" id="IPR009351">
    <property type="entry name" value="AlkZ-like"/>
</dbReference>
<dbReference type="PANTHER" id="PTHR38479">
    <property type="entry name" value="LMO0824 PROTEIN"/>
    <property type="match status" value="1"/>
</dbReference>